<protein>
    <submittedName>
        <fullName evidence="1">Uncharacterized protein</fullName>
    </submittedName>
</protein>
<comment type="caution">
    <text evidence="1">The sequence shown here is derived from an EMBL/GenBank/DDBJ whole genome shotgun (WGS) entry which is preliminary data.</text>
</comment>
<organism evidence="1 2">
    <name type="scientific">Melastoma candidum</name>
    <dbReference type="NCBI Taxonomy" id="119954"/>
    <lineage>
        <taxon>Eukaryota</taxon>
        <taxon>Viridiplantae</taxon>
        <taxon>Streptophyta</taxon>
        <taxon>Embryophyta</taxon>
        <taxon>Tracheophyta</taxon>
        <taxon>Spermatophyta</taxon>
        <taxon>Magnoliopsida</taxon>
        <taxon>eudicotyledons</taxon>
        <taxon>Gunneridae</taxon>
        <taxon>Pentapetalae</taxon>
        <taxon>rosids</taxon>
        <taxon>malvids</taxon>
        <taxon>Myrtales</taxon>
        <taxon>Melastomataceae</taxon>
        <taxon>Melastomatoideae</taxon>
        <taxon>Melastomateae</taxon>
        <taxon>Melastoma</taxon>
    </lineage>
</organism>
<dbReference type="EMBL" id="CM042882">
    <property type="protein sequence ID" value="KAI4380298.1"/>
    <property type="molecule type" value="Genomic_DNA"/>
</dbReference>
<gene>
    <name evidence="1" type="ORF">MLD38_006504</name>
</gene>
<evidence type="ECO:0000313" key="1">
    <source>
        <dbReference type="EMBL" id="KAI4380298.1"/>
    </source>
</evidence>
<evidence type="ECO:0000313" key="2">
    <source>
        <dbReference type="Proteomes" id="UP001057402"/>
    </source>
</evidence>
<proteinExistence type="predicted"/>
<reference evidence="2" key="1">
    <citation type="journal article" date="2023" name="Front. Plant Sci.">
        <title>Chromosomal-level genome assembly of Melastoma candidum provides insights into trichome evolution.</title>
        <authorList>
            <person name="Zhong Y."/>
            <person name="Wu W."/>
            <person name="Sun C."/>
            <person name="Zou P."/>
            <person name="Liu Y."/>
            <person name="Dai S."/>
            <person name="Zhou R."/>
        </authorList>
    </citation>
    <scope>NUCLEOTIDE SEQUENCE [LARGE SCALE GENOMIC DNA]</scope>
</reference>
<dbReference type="Proteomes" id="UP001057402">
    <property type="component" value="Chromosome 3"/>
</dbReference>
<accession>A0ACB9RSB0</accession>
<sequence>MTIRKIKLSSIISSCYRLKEGDAPLPEPEERDVIKCGGAACRLSLSDFSCLSSQVRLGSLLDCLERANIRVFTLSELRLATRDFSRGNFLGEGGFGPVHKGLVGDGVGHESQNLAVAVKSLDRNGSQGHREWLTEIIFLGQLRHPNLVRLIGLCCEDEHRLLVYEYMEKGSLENVLLQNNGLPWTKRMNIALRAAKGLAFLHDAEKPVIFRDFKASNILLNSDYDAKLSDFGLAKDGPEGGATHVSTRVMGTYGYVAPEYILTGHLTTMSDVFSFGVVLLELITGRRSMDRTRPRKEQDLVEWAMPMLKASSKLETVIDRRLEGEYPLKEARIAAILAYKCCSKNPDKRPGMTQVVKILESIQGNQSLSPCLGNGDL</sequence>
<keyword evidence="2" id="KW-1185">Reference proteome</keyword>
<name>A0ACB9RSB0_9MYRT</name>